<dbReference type="InterPro" id="IPR036397">
    <property type="entry name" value="RNaseH_sf"/>
</dbReference>
<evidence type="ECO:0000313" key="2">
    <source>
        <dbReference type="EMBL" id="KAK5786105.1"/>
    </source>
</evidence>
<gene>
    <name evidence="2" type="ORF">PVK06_040732</name>
</gene>
<dbReference type="InterPro" id="IPR053151">
    <property type="entry name" value="RNase_H-like"/>
</dbReference>
<dbReference type="CDD" id="cd06222">
    <property type="entry name" value="RNase_H_like"/>
    <property type="match status" value="1"/>
</dbReference>
<comment type="caution">
    <text evidence="2">The sequence shown here is derived from an EMBL/GenBank/DDBJ whole genome shotgun (WGS) entry which is preliminary data.</text>
</comment>
<keyword evidence="3" id="KW-1185">Reference proteome</keyword>
<sequence>MGLGIIVRDPDGLVLSGKAVFINRIVNSECVELYAFLEGIWLAQSLNLDKVISETDYASIVNKFCKHEDDITIFCYRIKEARKMLDSFSKVKVKWVDRECCVIL</sequence>
<dbReference type="Proteomes" id="UP001358586">
    <property type="component" value="Chromosome 11"/>
</dbReference>
<dbReference type="EMBL" id="JARKNE010000011">
    <property type="protein sequence ID" value="KAK5786105.1"/>
    <property type="molecule type" value="Genomic_DNA"/>
</dbReference>
<dbReference type="InterPro" id="IPR012337">
    <property type="entry name" value="RNaseH-like_sf"/>
</dbReference>
<accession>A0ABR0N8G6</accession>
<dbReference type="SUPFAM" id="SSF53098">
    <property type="entry name" value="Ribonuclease H-like"/>
    <property type="match status" value="1"/>
</dbReference>
<feature type="domain" description="RNase H type-1" evidence="1">
    <location>
        <begin position="2"/>
        <end position="100"/>
    </location>
</feature>
<dbReference type="Gene3D" id="3.30.420.10">
    <property type="entry name" value="Ribonuclease H-like superfamily/Ribonuclease H"/>
    <property type="match status" value="1"/>
</dbReference>
<dbReference type="PANTHER" id="PTHR47723">
    <property type="entry name" value="OS05G0353850 PROTEIN"/>
    <property type="match status" value="1"/>
</dbReference>
<protein>
    <recommendedName>
        <fullName evidence="1">RNase H type-1 domain-containing protein</fullName>
    </recommendedName>
</protein>
<name>A0ABR0N8G6_GOSAR</name>
<dbReference type="PANTHER" id="PTHR47723:SF19">
    <property type="entry name" value="POLYNUCLEOTIDYL TRANSFERASE, RIBONUCLEASE H-LIKE SUPERFAMILY PROTEIN"/>
    <property type="match status" value="1"/>
</dbReference>
<dbReference type="InterPro" id="IPR002156">
    <property type="entry name" value="RNaseH_domain"/>
</dbReference>
<evidence type="ECO:0000259" key="1">
    <source>
        <dbReference type="Pfam" id="PF13456"/>
    </source>
</evidence>
<dbReference type="Pfam" id="PF13456">
    <property type="entry name" value="RVT_3"/>
    <property type="match status" value="1"/>
</dbReference>
<dbReference type="InterPro" id="IPR044730">
    <property type="entry name" value="RNase_H-like_dom_plant"/>
</dbReference>
<reference evidence="2 3" key="1">
    <citation type="submission" date="2023-03" db="EMBL/GenBank/DDBJ databases">
        <title>WGS of Gossypium arboreum.</title>
        <authorList>
            <person name="Yu D."/>
        </authorList>
    </citation>
    <scope>NUCLEOTIDE SEQUENCE [LARGE SCALE GENOMIC DNA]</scope>
    <source>
        <tissue evidence="2">Leaf</tissue>
    </source>
</reference>
<organism evidence="2 3">
    <name type="scientific">Gossypium arboreum</name>
    <name type="common">Tree cotton</name>
    <name type="synonym">Gossypium nanking</name>
    <dbReference type="NCBI Taxonomy" id="29729"/>
    <lineage>
        <taxon>Eukaryota</taxon>
        <taxon>Viridiplantae</taxon>
        <taxon>Streptophyta</taxon>
        <taxon>Embryophyta</taxon>
        <taxon>Tracheophyta</taxon>
        <taxon>Spermatophyta</taxon>
        <taxon>Magnoliopsida</taxon>
        <taxon>eudicotyledons</taxon>
        <taxon>Gunneridae</taxon>
        <taxon>Pentapetalae</taxon>
        <taxon>rosids</taxon>
        <taxon>malvids</taxon>
        <taxon>Malvales</taxon>
        <taxon>Malvaceae</taxon>
        <taxon>Malvoideae</taxon>
        <taxon>Gossypium</taxon>
    </lineage>
</organism>
<proteinExistence type="predicted"/>
<evidence type="ECO:0000313" key="3">
    <source>
        <dbReference type="Proteomes" id="UP001358586"/>
    </source>
</evidence>